<organism evidence="1 2">
    <name type="scientific">Acanthopleuribacter pedis</name>
    <dbReference type="NCBI Taxonomy" id="442870"/>
    <lineage>
        <taxon>Bacteria</taxon>
        <taxon>Pseudomonadati</taxon>
        <taxon>Acidobacteriota</taxon>
        <taxon>Holophagae</taxon>
        <taxon>Acanthopleuribacterales</taxon>
        <taxon>Acanthopleuribacteraceae</taxon>
        <taxon>Acanthopleuribacter</taxon>
    </lineage>
</organism>
<name>A0A8J7U8J2_9BACT</name>
<reference evidence="1" key="1">
    <citation type="submission" date="2021-03" db="EMBL/GenBank/DDBJ databases">
        <authorList>
            <person name="Wang G."/>
        </authorList>
    </citation>
    <scope>NUCLEOTIDE SEQUENCE</scope>
    <source>
        <strain evidence="1">KCTC 12899</strain>
    </source>
</reference>
<evidence type="ECO:0000313" key="1">
    <source>
        <dbReference type="EMBL" id="MBO1322611.1"/>
    </source>
</evidence>
<dbReference type="InterPro" id="IPR011042">
    <property type="entry name" value="6-blade_b-propeller_TolB-like"/>
</dbReference>
<dbReference type="Proteomes" id="UP000664417">
    <property type="component" value="Unassembled WGS sequence"/>
</dbReference>
<dbReference type="Pfam" id="PF17170">
    <property type="entry name" value="DUF5128"/>
    <property type="match status" value="1"/>
</dbReference>
<comment type="caution">
    <text evidence="1">The sequence shown here is derived from an EMBL/GenBank/DDBJ whole genome shotgun (WGS) entry which is preliminary data.</text>
</comment>
<dbReference type="AlphaFoldDB" id="A0A8J7U8J2"/>
<dbReference type="EMBL" id="JAFREP010000040">
    <property type="protein sequence ID" value="MBO1322611.1"/>
    <property type="molecule type" value="Genomic_DNA"/>
</dbReference>
<accession>A0A8J7U8J2</accession>
<keyword evidence="2" id="KW-1185">Reference proteome</keyword>
<dbReference type="Gene3D" id="2.120.10.30">
    <property type="entry name" value="TolB, C-terminal domain"/>
    <property type="match status" value="1"/>
</dbReference>
<dbReference type="RefSeq" id="WP_207862584.1">
    <property type="nucleotide sequence ID" value="NZ_JAFREP010000040.1"/>
</dbReference>
<protein>
    <submittedName>
        <fullName evidence="1">6-bladed beta-propeller</fullName>
    </submittedName>
</protein>
<proteinExistence type="predicted"/>
<gene>
    <name evidence="1" type="ORF">J3U88_29325</name>
</gene>
<sequence>MKFFLLVILACVVSCQSNSPPQLSSESTPSYEKLHFQHLDAQTLEDIFNIQKAIKLETHEHALIGRINKVKIAEKTRNIVVGDYYSSSAIFIFDKDGAFIRRVGQKGPGPGEYRQLTDFSINEKEELFLLADRTVLKYSPTGKFIGKKSLTFAPIEIFSHLGLQYIRVGIGKPDTKSPSFLIYDNDLRNIGSIGSLDLRQNKYLTTSSPTIAAYEDSLYFTDLYAPSLNKYKKSQLRTWKFGEENPAFLAAWNEEPFNEGSRKEIRDNLWNFPLIHTFDGSLLFFEASRGADFSVDRYRMIHLDTLKAVTFKGSILRDTDPANKNSPSIRRIVGHSPKSLIGVINDPMRFSDFKSSNPCFKDILFTAKDNQILIFFNLKSDVYNKTSPTQI</sequence>
<evidence type="ECO:0000313" key="2">
    <source>
        <dbReference type="Proteomes" id="UP000664417"/>
    </source>
</evidence>